<dbReference type="InterPro" id="IPR001623">
    <property type="entry name" value="DnaJ_domain"/>
</dbReference>
<feature type="compositionally biased region" description="Basic and acidic residues" evidence="5">
    <location>
        <begin position="346"/>
        <end position="358"/>
    </location>
</feature>
<comment type="caution">
    <text evidence="8">The sequence shown here is derived from an EMBL/GenBank/DDBJ whole genome shotgun (WGS) entry which is preliminary data.</text>
</comment>
<dbReference type="PRINTS" id="PR00625">
    <property type="entry name" value="JDOMAIN"/>
</dbReference>
<evidence type="ECO:0000256" key="4">
    <source>
        <dbReference type="PROSITE-ProRule" id="PRU00042"/>
    </source>
</evidence>
<dbReference type="PROSITE" id="PS50157">
    <property type="entry name" value="ZINC_FINGER_C2H2_2"/>
    <property type="match status" value="2"/>
</dbReference>
<dbReference type="AlphaFoldDB" id="A0A9X0DK80"/>
<dbReference type="InterPro" id="IPR036869">
    <property type="entry name" value="J_dom_sf"/>
</dbReference>
<evidence type="ECO:0000256" key="1">
    <source>
        <dbReference type="ARBA" id="ARBA00022723"/>
    </source>
</evidence>
<feature type="compositionally biased region" description="Polar residues" evidence="5">
    <location>
        <begin position="399"/>
        <end position="413"/>
    </location>
</feature>
<gene>
    <name evidence="8" type="ORF">OCU04_007658</name>
</gene>
<proteinExistence type="predicted"/>
<dbReference type="PANTHER" id="PTHR44029:SF1">
    <property type="entry name" value="DNAJ HOMOLOG SUBFAMILY C MEMBER 21"/>
    <property type="match status" value="1"/>
</dbReference>
<dbReference type="Proteomes" id="UP001152300">
    <property type="component" value="Unassembled WGS sequence"/>
</dbReference>
<evidence type="ECO:0000256" key="3">
    <source>
        <dbReference type="ARBA" id="ARBA00022833"/>
    </source>
</evidence>
<dbReference type="SUPFAM" id="SSF46565">
    <property type="entry name" value="Chaperone J-domain"/>
    <property type="match status" value="1"/>
</dbReference>
<keyword evidence="1" id="KW-0479">Metal-binding</keyword>
<dbReference type="InterPro" id="IPR054076">
    <property type="entry name" value="ZUO1-like_ZHD"/>
</dbReference>
<dbReference type="FunFam" id="1.10.287.110:FF:000046">
    <property type="entry name" value="dnaJ homolog subfamily C member 21"/>
    <property type="match status" value="1"/>
</dbReference>
<dbReference type="Gene3D" id="1.10.287.110">
    <property type="entry name" value="DnaJ domain"/>
    <property type="match status" value="1"/>
</dbReference>
<feature type="compositionally biased region" description="Basic residues" evidence="5">
    <location>
        <begin position="472"/>
        <end position="484"/>
    </location>
</feature>
<dbReference type="GO" id="GO:0003676">
    <property type="term" value="F:nucleic acid binding"/>
    <property type="evidence" value="ECO:0007669"/>
    <property type="project" value="InterPro"/>
</dbReference>
<dbReference type="InterPro" id="IPR036236">
    <property type="entry name" value="Znf_C2H2_sf"/>
</dbReference>
<dbReference type="SUPFAM" id="SSF57667">
    <property type="entry name" value="beta-beta-alpha zinc fingers"/>
    <property type="match status" value="1"/>
</dbReference>
<feature type="region of interest" description="Disordered" evidence="5">
    <location>
        <begin position="346"/>
        <end position="495"/>
    </location>
</feature>
<evidence type="ECO:0000259" key="6">
    <source>
        <dbReference type="PROSITE" id="PS50076"/>
    </source>
</evidence>
<sequence>MGAEQSSPRRDAQSNGGVVMKTCYYELLGVERQASDDEIKKAYRKKALELHPDRNYGNVETATAKFAEVQSAYEVLSDPQERAWYDSHRLSILGGGDTAKDDFAENVRMASAAHIVSLIGKFDSTVPFTDAPNGFFGILRETFASLAREENAACDWDGLEIVDYPDFGIAEDNYEDVVKDFYRTWVNFTTKKSFSWKDLYRTSDAPDRATRRLIEKENRKARDEAKAEFNDAVRHLVLFVRKRDLRFTPNSQTQAERQKILRDAALAQAARQRAANQAKMNNHVVPEWAKPDDTEEVIEESSEESEVEVLECIVCNKTFKSENQFEAHTKSKKHIKAVHAIQKQMRKENKSLHLETPPERGNSTFEIERLEITSDNAKRESTVDDETDVEEVGAPPYNHESTFSKPNDPTNNDSDIESLNDDYAPRTAVEEILAGEMSEDETSITSEESNRDQKSNKDEAQDASSNTTPKKPLGKAKAKRAKKAAQKEAAEQQGQSVSYLFSTIGQLMLINFQFKCADVSCHESFSSKSKLFNHIKEFGHAQPVQKAGNSKKRK</sequence>
<dbReference type="PROSITE" id="PS50076">
    <property type="entry name" value="DNAJ_2"/>
    <property type="match status" value="1"/>
</dbReference>
<evidence type="ECO:0000313" key="9">
    <source>
        <dbReference type="Proteomes" id="UP001152300"/>
    </source>
</evidence>
<feature type="compositionally biased region" description="Basic and acidic residues" evidence="5">
    <location>
        <begin position="366"/>
        <end position="382"/>
    </location>
</feature>
<keyword evidence="2 4" id="KW-0863">Zinc-finger</keyword>
<evidence type="ECO:0000256" key="5">
    <source>
        <dbReference type="SAM" id="MobiDB-lite"/>
    </source>
</evidence>
<dbReference type="InterPro" id="IPR051964">
    <property type="entry name" value="Chaperone_stress_response"/>
</dbReference>
<dbReference type="Pfam" id="PF12171">
    <property type="entry name" value="zf-C2H2_jaz"/>
    <property type="match status" value="1"/>
</dbReference>
<keyword evidence="3" id="KW-0862">Zinc</keyword>
<dbReference type="Gene3D" id="3.30.160.60">
    <property type="entry name" value="Classic Zinc Finger"/>
    <property type="match status" value="1"/>
</dbReference>
<evidence type="ECO:0000259" key="7">
    <source>
        <dbReference type="PROSITE" id="PS50157"/>
    </source>
</evidence>
<reference evidence="8" key="1">
    <citation type="submission" date="2022-11" db="EMBL/GenBank/DDBJ databases">
        <title>Genome Resource of Sclerotinia nivalis Strain SnTB1, a Plant Pathogen Isolated from American Ginseng.</title>
        <authorList>
            <person name="Fan S."/>
        </authorList>
    </citation>
    <scope>NUCLEOTIDE SEQUENCE</scope>
    <source>
        <strain evidence="8">SnTB1</strain>
    </source>
</reference>
<evidence type="ECO:0000313" key="8">
    <source>
        <dbReference type="EMBL" id="KAJ8063798.1"/>
    </source>
</evidence>
<dbReference type="SMART" id="SM00355">
    <property type="entry name" value="ZnF_C2H2"/>
    <property type="match status" value="2"/>
</dbReference>
<dbReference type="GO" id="GO:0008270">
    <property type="term" value="F:zinc ion binding"/>
    <property type="evidence" value="ECO:0007669"/>
    <property type="project" value="UniProtKB-KW"/>
</dbReference>
<feature type="compositionally biased region" description="Basic and acidic residues" evidence="5">
    <location>
        <begin position="448"/>
        <end position="460"/>
    </location>
</feature>
<dbReference type="Pfam" id="PF21884">
    <property type="entry name" value="ZUO1-like_ZHD"/>
    <property type="match status" value="1"/>
</dbReference>
<organism evidence="8 9">
    <name type="scientific">Sclerotinia nivalis</name>
    <dbReference type="NCBI Taxonomy" id="352851"/>
    <lineage>
        <taxon>Eukaryota</taxon>
        <taxon>Fungi</taxon>
        <taxon>Dikarya</taxon>
        <taxon>Ascomycota</taxon>
        <taxon>Pezizomycotina</taxon>
        <taxon>Leotiomycetes</taxon>
        <taxon>Helotiales</taxon>
        <taxon>Sclerotiniaceae</taxon>
        <taxon>Sclerotinia</taxon>
    </lineage>
</organism>
<feature type="domain" description="J" evidence="6">
    <location>
        <begin position="23"/>
        <end position="89"/>
    </location>
</feature>
<feature type="domain" description="C2H2-type" evidence="7">
    <location>
        <begin position="310"/>
        <end position="344"/>
    </location>
</feature>
<dbReference type="OrthoDB" id="5894at2759"/>
<dbReference type="InterPro" id="IPR013087">
    <property type="entry name" value="Znf_C2H2_type"/>
</dbReference>
<dbReference type="CDD" id="cd06257">
    <property type="entry name" value="DnaJ"/>
    <property type="match status" value="1"/>
</dbReference>
<dbReference type="EMBL" id="JAPEIS010000008">
    <property type="protein sequence ID" value="KAJ8063798.1"/>
    <property type="molecule type" value="Genomic_DNA"/>
</dbReference>
<dbReference type="InterPro" id="IPR022755">
    <property type="entry name" value="Znf_C2H2_jaz"/>
</dbReference>
<dbReference type="PANTHER" id="PTHR44029">
    <property type="entry name" value="DNAJ HOMOLOG SUBFAMILY C MEMBER 21"/>
    <property type="match status" value="1"/>
</dbReference>
<dbReference type="SMART" id="SM00271">
    <property type="entry name" value="DnaJ"/>
    <property type="match status" value="1"/>
</dbReference>
<dbReference type="PROSITE" id="PS00028">
    <property type="entry name" value="ZINC_FINGER_C2H2_1"/>
    <property type="match status" value="2"/>
</dbReference>
<dbReference type="SMART" id="SM00451">
    <property type="entry name" value="ZnF_U1"/>
    <property type="match status" value="1"/>
</dbReference>
<dbReference type="InterPro" id="IPR003604">
    <property type="entry name" value="Matrin/U1-like-C_Znf_C2H2"/>
</dbReference>
<name>A0A9X0DK80_9HELO</name>
<dbReference type="PROSITE" id="PS00636">
    <property type="entry name" value="DNAJ_1"/>
    <property type="match status" value="1"/>
</dbReference>
<feature type="domain" description="C2H2-type" evidence="7">
    <location>
        <begin position="514"/>
        <end position="545"/>
    </location>
</feature>
<dbReference type="Pfam" id="PF00226">
    <property type="entry name" value="DnaJ"/>
    <property type="match status" value="1"/>
</dbReference>
<dbReference type="GO" id="GO:0005737">
    <property type="term" value="C:cytoplasm"/>
    <property type="evidence" value="ECO:0007669"/>
    <property type="project" value="TreeGrafter"/>
</dbReference>
<dbReference type="InterPro" id="IPR018253">
    <property type="entry name" value="DnaJ_domain_CS"/>
</dbReference>
<protein>
    <submittedName>
        <fullName evidence="8">Uncharacterized protein</fullName>
    </submittedName>
</protein>
<evidence type="ECO:0000256" key="2">
    <source>
        <dbReference type="ARBA" id="ARBA00022771"/>
    </source>
</evidence>
<keyword evidence="9" id="KW-1185">Reference proteome</keyword>
<accession>A0A9X0DK80</accession>